<accession>A0A5P1EVA2</accession>
<organism evidence="2 3">
    <name type="scientific">Asparagus officinalis</name>
    <name type="common">Garden asparagus</name>
    <dbReference type="NCBI Taxonomy" id="4686"/>
    <lineage>
        <taxon>Eukaryota</taxon>
        <taxon>Viridiplantae</taxon>
        <taxon>Streptophyta</taxon>
        <taxon>Embryophyta</taxon>
        <taxon>Tracheophyta</taxon>
        <taxon>Spermatophyta</taxon>
        <taxon>Magnoliopsida</taxon>
        <taxon>Liliopsida</taxon>
        <taxon>Asparagales</taxon>
        <taxon>Asparagaceae</taxon>
        <taxon>Asparagoideae</taxon>
        <taxon>Asparagus</taxon>
    </lineage>
</organism>
<keyword evidence="3" id="KW-1185">Reference proteome</keyword>
<proteinExistence type="predicted"/>
<dbReference type="EMBL" id="CM007385">
    <property type="protein sequence ID" value="ONK68649.1"/>
    <property type="molecule type" value="Genomic_DNA"/>
</dbReference>
<evidence type="ECO:0000313" key="3">
    <source>
        <dbReference type="Proteomes" id="UP000243459"/>
    </source>
</evidence>
<protein>
    <submittedName>
        <fullName evidence="2">Uncharacterized protein</fullName>
    </submittedName>
</protein>
<evidence type="ECO:0000256" key="1">
    <source>
        <dbReference type="SAM" id="MobiDB-lite"/>
    </source>
</evidence>
<feature type="compositionally biased region" description="Acidic residues" evidence="1">
    <location>
        <begin position="137"/>
        <end position="149"/>
    </location>
</feature>
<reference evidence="3" key="1">
    <citation type="journal article" date="2017" name="Nat. Commun.">
        <title>The asparagus genome sheds light on the origin and evolution of a young Y chromosome.</title>
        <authorList>
            <person name="Harkess A."/>
            <person name="Zhou J."/>
            <person name="Xu C."/>
            <person name="Bowers J.E."/>
            <person name="Van der Hulst R."/>
            <person name="Ayyampalayam S."/>
            <person name="Mercati F."/>
            <person name="Riccardi P."/>
            <person name="McKain M.R."/>
            <person name="Kakrana A."/>
            <person name="Tang H."/>
            <person name="Ray J."/>
            <person name="Groenendijk J."/>
            <person name="Arikit S."/>
            <person name="Mathioni S.M."/>
            <person name="Nakano M."/>
            <person name="Shan H."/>
            <person name="Telgmann-Rauber A."/>
            <person name="Kanno A."/>
            <person name="Yue Z."/>
            <person name="Chen H."/>
            <person name="Li W."/>
            <person name="Chen Y."/>
            <person name="Xu X."/>
            <person name="Zhang Y."/>
            <person name="Luo S."/>
            <person name="Chen H."/>
            <person name="Gao J."/>
            <person name="Mao Z."/>
            <person name="Pires J.C."/>
            <person name="Luo M."/>
            <person name="Kudrna D."/>
            <person name="Wing R.A."/>
            <person name="Meyers B.C."/>
            <person name="Yi K."/>
            <person name="Kong H."/>
            <person name="Lavrijsen P."/>
            <person name="Sunseri F."/>
            <person name="Falavigna A."/>
            <person name="Ye Y."/>
            <person name="Leebens-Mack J.H."/>
            <person name="Chen G."/>
        </authorList>
    </citation>
    <scope>NUCLEOTIDE SEQUENCE [LARGE SCALE GENOMIC DNA]</scope>
    <source>
        <strain evidence="3">cv. DH0086</strain>
    </source>
</reference>
<evidence type="ECO:0000313" key="2">
    <source>
        <dbReference type="EMBL" id="ONK68649.1"/>
    </source>
</evidence>
<gene>
    <name evidence="2" type="ORF">A4U43_C05F14390</name>
</gene>
<sequence>MNGCHVSPAANHARPFLTTQVAQSSFTREIITPVHLRVNSPQFLVKSQNNGGYNRLSDDAGGYQTNARGRKIRGPDWLIRRSISMDSFDFYYREMELRDEVTASADRLIAHIIQQRRERHPRYTDFQLNRPHHFDDVSQDDIEDADDGVPDAASAA</sequence>
<name>A0A5P1EVA2_ASPOF</name>
<feature type="region of interest" description="Disordered" evidence="1">
    <location>
        <begin position="122"/>
        <end position="156"/>
    </location>
</feature>
<dbReference type="Gramene" id="ONK68649">
    <property type="protein sequence ID" value="ONK68649"/>
    <property type="gene ID" value="A4U43_C05F14390"/>
</dbReference>
<dbReference type="AlphaFoldDB" id="A0A5P1EVA2"/>
<dbReference type="Proteomes" id="UP000243459">
    <property type="component" value="Chromosome 5"/>
</dbReference>